<organism evidence="2 3">
    <name type="scientific">Fructobacillus apis</name>
    <dbReference type="NCBI Taxonomy" id="2935017"/>
    <lineage>
        <taxon>Bacteria</taxon>
        <taxon>Bacillati</taxon>
        <taxon>Bacillota</taxon>
        <taxon>Bacilli</taxon>
        <taxon>Lactobacillales</taxon>
        <taxon>Lactobacillaceae</taxon>
        <taxon>Fructobacillus</taxon>
    </lineage>
</organism>
<dbReference type="RefSeq" id="WP_252443465.1">
    <property type="nucleotide sequence ID" value="NZ_JAMWYK010000004.1"/>
</dbReference>
<keyword evidence="3" id="KW-1185">Reference proteome</keyword>
<dbReference type="Gene3D" id="3.40.630.30">
    <property type="match status" value="1"/>
</dbReference>
<dbReference type="Pfam" id="PF13420">
    <property type="entry name" value="Acetyltransf_4"/>
    <property type="match status" value="1"/>
</dbReference>
<evidence type="ECO:0000313" key="2">
    <source>
        <dbReference type="EMBL" id="MCO0832370.1"/>
    </source>
</evidence>
<sequence length="177" mass="20402">MQIRTAKTDDAPALLDIYRPHIESSTTSFEYEVPSVLEFKSRIQETLQNYPYLVAEDNDQILGYAYAHPYGERAAFQWSAEVSVYIADEAQGKGVGRLLYETIEDILQQQNVVNVTACVTGENQNSIAFHEHMGYEVVAQFKKIGFKNGRWLDTFWLQKELDRPDQPKPFIPFYEIP</sequence>
<evidence type="ECO:0000259" key="1">
    <source>
        <dbReference type="PROSITE" id="PS51186"/>
    </source>
</evidence>
<reference evidence="2 3" key="1">
    <citation type="submission" date="2022-06" db="EMBL/GenBank/DDBJ databases">
        <title>Fructobacillus taiwanensis sp. nov., isolated from the honeybee.</title>
        <authorList>
            <person name="Chen Y.-S."/>
            <person name="Wang L.-T."/>
            <person name="Lee Y.-S."/>
            <person name="Chang Y.-C."/>
            <person name="Wu H.-C."/>
            <person name="Liao C.-Y."/>
            <person name="Chen W.-H."/>
            <person name="Deng J.-N."/>
            <person name="Wang Y.-H."/>
        </authorList>
    </citation>
    <scope>NUCLEOTIDE SEQUENCE [LARGE SCALE GENOMIC DNA]</scope>
    <source>
        <strain evidence="2 3">W13</strain>
    </source>
</reference>
<dbReference type="PROSITE" id="PS51186">
    <property type="entry name" value="GNAT"/>
    <property type="match status" value="1"/>
</dbReference>
<dbReference type="SUPFAM" id="SSF55729">
    <property type="entry name" value="Acyl-CoA N-acyltransferases (Nat)"/>
    <property type="match status" value="1"/>
</dbReference>
<proteinExistence type="predicted"/>
<dbReference type="InterPro" id="IPR000182">
    <property type="entry name" value="GNAT_dom"/>
</dbReference>
<dbReference type="Proteomes" id="UP001523234">
    <property type="component" value="Unassembled WGS sequence"/>
</dbReference>
<dbReference type="EMBL" id="JAMWYK010000004">
    <property type="protein sequence ID" value="MCO0832370.1"/>
    <property type="molecule type" value="Genomic_DNA"/>
</dbReference>
<evidence type="ECO:0000313" key="3">
    <source>
        <dbReference type="Proteomes" id="UP001523234"/>
    </source>
</evidence>
<protein>
    <submittedName>
        <fullName evidence="2">GNAT family N-acetyltransferase</fullName>
    </submittedName>
</protein>
<accession>A0ABT0ZQW3</accession>
<dbReference type="PANTHER" id="PTHR43072:SF8">
    <property type="entry name" value="ACYLTRANSFERASE FABY-RELATED"/>
    <property type="match status" value="1"/>
</dbReference>
<name>A0ABT0ZQW3_9LACO</name>
<dbReference type="InterPro" id="IPR016181">
    <property type="entry name" value="Acyl_CoA_acyltransferase"/>
</dbReference>
<dbReference type="PANTHER" id="PTHR43072">
    <property type="entry name" value="N-ACETYLTRANSFERASE"/>
    <property type="match status" value="1"/>
</dbReference>
<dbReference type="CDD" id="cd04301">
    <property type="entry name" value="NAT_SF"/>
    <property type="match status" value="1"/>
</dbReference>
<feature type="domain" description="N-acetyltransferase" evidence="1">
    <location>
        <begin position="1"/>
        <end position="162"/>
    </location>
</feature>
<comment type="caution">
    <text evidence="2">The sequence shown here is derived from an EMBL/GenBank/DDBJ whole genome shotgun (WGS) entry which is preliminary data.</text>
</comment>
<gene>
    <name evidence="2" type="ORF">NFX39_04595</name>
</gene>